<comment type="caution">
    <text evidence="2">The sequence shown here is derived from an EMBL/GenBank/DDBJ whole genome shotgun (WGS) entry which is preliminary data.</text>
</comment>
<dbReference type="OrthoDB" id="3223825at2759"/>
<dbReference type="AlphaFoldDB" id="A0A550CJB0"/>
<proteinExistence type="predicted"/>
<gene>
    <name evidence="2" type="ORF">BD626DRAFT_490139</name>
</gene>
<name>A0A550CJB0_9AGAR</name>
<reference evidence="2 3" key="1">
    <citation type="journal article" date="2019" name="New Phytol.">
        <title>Comparative genomics reveals unique wood-decay strategies and fruiting body development in the Schizophyllaceae.</title>
        <authorList>
            <person name="Almasi E."/>
            <person name="Sahu N."/>
            <person name="Krizsan K."/>
            <person name="Balint B."/>
            <person name="Kovacs G.M."/>
            <person name="Kiss B."/>
            <person name="Cseklye J."/>
            <person name="Drula E."/>
            <person name="Henrissat B."/>
            <person name="Nagy I."/>
            <person name="Chovatia M."/>
            <person name="Adam C."/>
            <person name="LaButti K."/>
            <person name="Lipzen A."/>
            <person name="Riley R."/>
            <person name="Grigoriev I.V."/>
            <person name="Nagy L.G."/>
        </authorList>
    </citation>
    <scope>NUCLEOTIDE SEQUENCE [LARGE SCALE GENOMIC DNA]</scope>
    <source>
        <strain evidence="2 3">NL-1724</strain>
    </source>
</reference>
<feature type="region of interest" description="Disordered" evidence="1">
    <location>
        <begin position="280"/>
        <end position="311"/>
    </location>
</feature>
<organism evidence="2 3">
    <name type="scientific">Schizophyllum amplum</name>
    <dbReference type="NCBI Taxonomy" id="97359"/>
    <lineage>
        <taxon>Eukaryota</taxon>
        <taxon>Fungi</taxon>
        <taxon>Dikarya</taxon>
        <taxon>Basidiomycota</taxon>
        <taxon>Agaricomycotina</taxon>
        <taxon>Agaricomycetes</taxon>
        <taxon>Agaricomycetidae</taxon>
        <taxon>Agaricales</taxon>
        <taxon>Schizophyllaceae</taxon>
        <taxon>Schizophyllum</taxon>
    </lineage>
</organism>
<keyword evidence="3" id="KW-1185">Reference proteome</keyword>
<accession>A0A550CJB0</accession>
<sequence>MIELPHTTGVDGSDDFFLERLDVFCNQVLRQAVKSFAERERRPLEQVRRSIAVWHCKQLFERTGSGLSASDSTAYISLRHISEQLESLRATASIEAFVLAVNPSNSIDDPNAGFLGGTVAGRQFWREFRHGGEAGAKAFRQSCARASGTAAKALTPSAPVPHPALSTARPTAQSIKSDLYDAMRRSLRSVSGVRSAEMKWTNQERLHAFGVRLLGWPADIPMQNPSILKTSQNAALLDALRCGALHFERINAAVGAPASRVDEDQDISWAYSEIVEEEPLLLQADSQRTHKRPRSDSNHDATQSGRPLHRE</sequence>
<evidence type="ECO:0000256" key="1">
    <source>
        <dbReference type="SAM" id="MobiDB-lite"/>
    </source>
</evidence>
<protein>
    <submittedName>
        <fullName evidence="2">Uncharacterized protein</fullName>
    </submittedName>
</protein>
<dbReference type="Proteomes" id="UP000320762">
    <property type="component" value="Unassembled WGS sequence"/>
</dbReference>
<evidence type="ECO:0000313" key="2">
    <source>
        <dbReference type="EMBL" id="TRM64858.1"/>
    </source>
</evidence>
<dbReference type="EMBL" id="VDMD01000006">
    <property type="protein sequence ID" value="TRM64858.1"/>
    <property type="molecule type" value="Genomic_DNA"/>
</dbReference>
<evidence type="ECO:0000313" key="3">
    <source>
        <dbReference type="Proteomes" id="UP000320762"/>
    </source>
</evidence>